<comment type="caution">
    <text evidence="2">The sequence shown here is derived from an EMBL/GenBank/DDBJ whole genome shotgun (WGS) entry which is preliminary data.</text>
</comment>
<name>A0A919V6C8_9ACTN</name>
<dbReference type="AlphaFoldDB" id="A0A919V6C8"/>
<sequence length="56" mass="6049">MELGAHQPVLEVAITLVSATARRRLSSKKSGRYDPDRSRGTASSMNPAPVSRGLLR</sequence>
<evidence type="ECO:0000256" key="1">
    <source>
        <dbReference type="SAM" id="MobiDB-lite"/>
    </source>
</evidence>
<evidence type="ECO:0000313" key="3">
    <source>
        <dbReference type="Proteomes" id="UP000655287"/>
    </source>
</evidence>
<proteinExistence type="predicted"/>
<reference evidence="2" key="1">
    <citation type="submission" date="2021-01" db="EMBL/GenBank/DDBJ databases">
        <title>Whole genome shotgun sequence of Sphaerisporangium rufum NBRC 109079.</title>
        <authorList>
            <person name="Komaki H."/>
            <person name="Tamura T."/>
        </authorList>
    </citation>
    <scope>NUCLEOTIDE SEQUENCE</scope>
    <source>
        <strain evidence="2">NBRC 109079</strain>
    </source>
</reference>
<protein>
    <submittedName>
        <fullName evidence="2">Uncharacterized protein</fullName>
    </submittedName>
</protein>
<gene>
    <name evidence="2" type="ORF">Sru01_42120</name>
</gene>
<evidence type="ECO:0000313" key="2">
    <source>
        <dbReference type="EMBL" id="GII79230.1"/>
    </source>
</evidence>
<dbReference type="Proteomes" id="UP000655287">
    <property type="component" value="Unassembled WGS sequence"/>
</dbReference>
<keyword evidence="3" id="KW-1185">Reference proteome</keyword>
<accession>A0A919V6C8</accession>
<organism evidence="2 3">
    <name type="scientific">Sphaerisporangium rufum</name>
    <dbReference type="NCBI Taxonomy" id="1381558"/>
    <lineage>
        <taxon>Bacteria</taxon>
        <taxon>Bacillati</taxon>
        <taxon>Actinomycetota</taxon>
        <taxon>Actinomycetes</taxon>
        <taxon>Streptosporangiales</taxon>
        <taxon>Streptosporangiaceae</taxon>
        <taxon>Sphaerisporangium</taxon>
    </lineage>
</organism>
<dbReference type="EMBL" id="BOOU01000055">
    <property type="protein sequence ID" value="GII79230.1"/>
    <property type="molecule type" value="Genomic_DNA"/>
</dbReference>
<feature type="region of interest" description="Disordered" evidence="1">
    <location>
        <begin position="23"/>
        <end position="56"/>
    </location>
</feature>